<keyword evidence="2" id="KW-1185">Reference proteome</keyword>
<proteinExistence type="predicted"/>
<dbReference type="Gramene" id="C.cajan_12866.t">
    <property type="protein sequence ID" value="C.cajan_12866.t.cds1"/>
    <property type="gene ID" value="C.cajan_12866"/>
</dbReference>
<dbReference type="Proteomes" id="UP000075243">
    <property type="component" value="Chromosome 6"/>
</dbReference>
<dbReference type="EMBL" id="CM003608">
    <property type="protein sequence ID" value="KYP66947.1"/>
    <property type="molecule type" value="Genomic_DNA"/>
</dbReference>
<evidence type="ECO:0000313" key="1">
    <source>
        <dbReference type="EMBL" id="KYP66947.1"/>
    </source>
</evidence>
<evidence type="ECO:0000313" key="2">
    <source>
        <dbReference type="Proteomes" id="UP000075243"/>
    </source>
</evidence>
<dbReference type="AlphaFoldDB" id="A0A151TIR2"/>
<protein>
    <submittedName>
        <fullName evidence="1">Uncharacterized protein</fullName>
    </submittedName>
</protein>
<organism evidence="1 2">
    <name type="scientific">Cajanus cajan</name>
    <name type="common">Pigeon pea</name>
    <name type="synonym">Cajanus indicus</name>
    <dbReference type="NCBI Taxonomy" id="3821"/>
    <lineage>
        <taxon>Eukaryota</taxon>
        <taxon>Viridiplantae</taxon>
        <taxon>Streptophyta</taxon>
        <taxon>Embryophyta</taxon>
        <taxon>Tracheophyta</taxon>
        <taxon>Spermatophyta</taxon>
        <taxon>Magnoliopsida</taxon>
        <taxon>eudicotyledons</taxon>
        <taxon>Gunneridae</taxon>
        <taxon>Pentapetalae</taxon>
        <taxon>rosids</taxon>
        <taxon>fabids</taxon>
        <taxon>Fabales</taxon>
        <taxon>Fabaceae</taxon>
        <taxon>Papilionoideae</taxon>
        <taxon>50 kb inversion clade</taxon>
        <taxon>NPAAA clade</taxon>
        <taxon>indigoferoid/millettioid clade</taxon>
        <taxon>Phaseoleae</taxon>
        <taxon>Cajanus</taxon>
    </lineage>
</organism>
<reference evidence="1 2" key="1">
    <citation type="journal article" date="2012" name="Nat. Biotechnol.">
        <title>Draft genome sequence of pigeonpea (Cajanus cajan), an orphan legume crop of resource-poor farmers.</title>
        <authorList>
            <person name="Varshney R.K."/>
            <person name="Chen W."/>
            <person name="Li Y."/>
            <person name="Bharti A.K."/>
            <person name="Saxena R.K."/>
            <person name="Schlueter J.A."/>
            <person name="Donoghue M.T."/>
            <person name="Azam S."/>
            <person name="Fan G."/>
            <person name="Whaley A.M."/>
            <person name="Farmer A.D."/>
            <person name="Sheridan J."/>
            <person name="Iwata A."/>
            <person name="Tuteja R."/>
            <person name="Penmetsa R.V."/>
            <person name="Wu W."/>
            <person name="Upadhyaya H.D."/>
            <person name="Yang S.P."/>
            <person name="Shah T."/>
            <person name="Saxena K.B."/>
            <person name="Michael T."/>
            <person name="McCombie W.R."/>
            <person name="Yang B."/>
            <person name="Zhang G."/>
            <person name="Yang H."/>
            <person name="Wang J."/>
            <person name="Spillane C."/>
            <person name="Cook D.R."/>
            <person name="May G.D."/>
            <person name="Xu X."/>
            <person name="Jackson S.A."/>
        </authorList>
    </citation>
    <scope>NUCLEOTIDE SEQUENCE [LARGE SCALE GENOMIC DNA]</scope>
    <source>
        <strain evidence="2">cv. Asha</strain>
    </source>
</reference>
<name>A0A151TIR2_CAJCA</name>
<sequence length="145" mass="15838">MSTKRKRTFDARGDIVDTEVNLYGSGNRGGFVVLELKKNSRDEKCNAATLAHYFANSDGAVFSRTGKDIGLSVVVKILASNGNLDIVMEGPQKHPSAALFYMFNEVYKTGIWKPTMCPHCSNVGNDGALVRHGKTGIIILEDEDN</sequence>
<accession>A0A151TIR2</accession>
<gene>
    <name evidence="1" type="ORF">KK1_013259</name>
</gene>